<dbReference type="AlphaFoldDB" id="A0A4V6WIA5"/>
<comment type="caution">
    <text evidence="1">The sequence shown here is derived from an EMBL/GenBank/DDBJ whole genome shotgun (WGS) entry which is preliminary data.</text>
</comment>
<keyword evidence="2" id="KW-1185">Reference proteome</keyword>
<accession>A0A4V6WIA5</accession>
<evidence type="ECO:0000313" key="2">
    <source>
        <dbReference type="Proteomes" id="UP000310016"/>
    </source>
</evidence>
<reference evidence="1 2" key="1">
    <citation type="submission" date="2019-04" db="EMBL/GenBank/DDBJ databases">
        <title>Chitiniphilus eburnea sp. nov., a novel chitinolytic bacterium isolated from aquaculture sludge.</title>
        <authorList>
            <person name="Sheng M."/>
        </authorList>
    </citation>
    <scope>NUCLEOTIDE SEQUENCE [LARGE SCALE GENOMIC DNA]</scope>
    <source>
        <strain evidence="1 2">HX-2-15</strain>
    </source>
</reference>
<gene>
    <name evidence="1" type="ORF">FAZ21_06535</name>
</gene>
<dbReference type="Proteomes" id="UP000310016">
    <property type="component" value="Unassembled WGS sequence"/>
</dbReference>
<dbReference type="EMBL" id="SUMF01000004">
    <property type="protein sequence ID" value="TJZ75568.1"/>
    <property type="molecule type" value="Genomic_DNA"/>
</dbReference>
<name>A0A4V6WIA5_9NEIS</name>
<dbReference type="InterPro" id="IPR021283">
    <property type="entry name" value="Phage_Wedge1"/>
</dbReference>
<proteinExistence type="predicted"/>
<dbReference type="RefSeq" id="WP_136772481.1">
    <property type="nucleotide sequence ID" value="NZ_SUMF01000004.1"/>
</dbReference>
<dbReference type="OrthoDB" id="5465402at2"/>
<sequence>MASAEDYVGLIAGGHRGKPKFTAMVGVVAGAFADQNNVAAELAEEFDLDNAIGAQLDVVGEWVGISRRVNTLLTGVYFSLDTDGLGFDQGVWKGPFDPDSGLTVLDDETYRLLIRAKIGANHWDGTMEGSKSILDLIFQGDTHVFVEDNQDMTMTVGVSGKPPSALFLALLTGGYIPIKPEGVRINYYIVTPSDGPLFGFDLNNEYVAGFDTGVWGAVYA</sequence>
<protein>
    <submittedName>
        <fullName evidence="1">DUF2612 domain-containing protein</fullName>
    </submittedName>
</protein>
<dbReference type="Pfam" id="PF11041">
    <property type="entry name" value="Phage_Wedge1"/>
    <property type="match status" value="1"/>
</dbReference>
<evidence type="ECO:0000313" key="1">
    <source>
        <dbReference type="EMBL" id="TJZ75568.1"/>
    </source>
</evidence>
<organism evidence="1 2">
    <name type="scientific">Chitiniphilus eburneus</name>
    <dbReference type="NCBI Taxonomy" id="2571148"/>
    <lineage>
        <taxon>Bacteria</taxon>
        <taxon>Pseudomonadati</taxon>
        <taxon>Pseudomonadota</taxon>
        <taxon>Betaproteobacteria</taxon>
        <taxon>Neisseriales</taxon>
        <taxon>Chitinibacteraceae</taxon>
        <taxon>Chitiniphilus</taxon>
    </lineage>
</organism>